<dbReference type="PANTHER" id="PTHR11309:SF47">
    <property type="entry name" value="FRIZZLED"/>
    <property type="match status" value="1"/>
</dbReference>
<evidence type="ECO:0000259" key="22">
    <source>
        <dbReference type="PROSITE" id="PS50038"/>
    </source>
</evidence>
<feature type="disulfide bond" evidence="18">
    <location>
        <begin position="87"/>
        <end position="133"/>
    </location>
</feature>
<feature type="transmembrane region" description="Helical" evidence="20">
    <location>
        <begin position="271"/>
        <end position="293"/>
    </location>
</feature>
<evidence type="ECO:0000256" key="9">
    <source>
        <dbReference type="ARBA" id="ARBA00023040"/>
    </source>
</evidence>
<keyword evidence="8 20" id="KW-1133">Transmembrane helix</keyword>
<keyword evidence="11 18" id="KW-1015">Disulfide bond</keyword>
<dbReference type="GO" id="GO:0017147">
    <property type="term" value="F:Wnt-protein binding"/>
    <property type="evidence" value="ECO:0007669"/>
    <property type="project" value="TreeGrafter"/>
</dbReference>
<dbReference type="InterPro" id="IPR000539">
    <property type="entry name" value="Frizzled/Smoothened_7TM"/>
</dbReference>
<feature type="transmembrane region" description="Helical" evidence="20">
    <location>
        <begin position="495"/>
        <end position="518"/>
    </location>
</feature>
<dbReference type="Gene3D" id="1.20.1070.10">
    <property type="entry name" value="Rhodopsin 7-helix transmembrane proteins"/>
    <property type="match status" value="1"/>
</dbReference>
<dbReference type="Pfam" id="PF01534">
    <property type="entry name" value="Frizzled"/>
    <property type="match status" value="1"/>
</dbReference>
<evidence type="ECO:0000256" key="8">
    <source>
        <dbReference type="ARBA" id="ARBA00022989"/>
    </source>
</evidence>
<feature type="domain" description="FZ" evidence="22">
    <location>
        <begin position="74"/>
        <end position="192"/>
    </location>
</feature>
<feature type="signal peptide" evidence="21">
    <location>
        <begin position="1"/>
        <end position="32"/>
    </location>
</feature>
<keyword evidence="12" id="KW-0675">Receptor</keyword>
<dbReference type="InterPro" id="IPR015526">
    <property type="entry name" value="Frizzled/SFRP"/>
</dbReference>
<evidence type="ECO:0000256" key="1">
    <source>
        <dbReference type="ARBA" id="ARBA00004651"/>
    </source>
</evidence>
<keyword evidence="6 20" id="KW-0812">Transmembrane</keyword>
<evidence type="ECO:0000259" key="23">
    <source>
        <dbReference type="PROSITE" id="PS50261"/>
    </source>
</evidence>
<evidence type="ECO:0000256" key="16">
    <source>
        <dbReference type="ARBA" id="ARBA00070229"/>
    </source>
</evidence>
<keyword evidence="10 20" id="KW-0472">Membrane</keyword>
<accession>A0A6J2UAW0</accession>
<sequence>MLGLQMSCPVDVTGRLLLLLLLSLVPPVPIQAVQRYDQAPLDASSYYRSGGGLAASAATGGELSATANSADGFPHHNRCEPITISICKNIPYNMTIMPNLIGHTKQEEAGLEVHQFAPLVKIGCSADLQLFLCSLYVPVCTILERPIPPCRSLCESARVCETLMKTYNFNWPENLECSKFPVHGGEDLCVAENTTSSTPAPTRSAPKVTTRKNPLGIEGSHRNIGFVCPVQLKTPRGMGYELKVGGKDLHDCGAPCHAMFFPEHERTVLRYWVGSWAAICVASCLFTVLTFLIDSSRFRYPERAIVFLAVCYLVVGCAYVAGLGAGDSVSCREPFPPPVKLGRLQMVSTITQGHRQTTACTVLFMALYFCCMAAFAWWSCLAFAWFLAAGLKWGHEAIENKSHLFHLVAWAVPALQTISVLALAKVEGDILSGVCFVGQLDSHSLGVFLILPLCIYLSIGALLLLAGFISLFRIRTVMKTDGKRTDKLERLMLRIGFFSGLFILPALGLLGCLFYEYYNFDEWMIQWHRDICKPFSIPCPVARPPGTAEARPIFQIYMVKYLCSMLVGVTSSVWLYSSKTMVSWRNFVERLQGKEPRTRAQAYV</sequence>
<comment type="caution">
    <text evidence="18">Lacks conserved residue(s) required for the propagation of feature annotation.</text>
</comment>
<dbReference type="SMART" id="SM00063">
    <property type="entry name" value="FRI"/>
    <property type="match status" value="1"/>
</dbReference>
<comment type="function">
    <text evidence="15">Receptor for Wnt proteins. Most of frizzled receptors are coupled to the beta-catenin canonical signaling pathway, which leads to the activation of disheveled proteins, inhibition of GSK-3 kinase, nuclear accumulation of beta-catenin and activation of Wnt target genes. A second signaling pathway involving PKC and calcium fluxes has been seen for some family members, but it is not yet clear if it represents a distinct pathway or if it can be integrated in the canonical pathway, as PKC seems to be required for Wnt-mediated inactivation of GSK-3 kinase. Both pathways seem to involve interactions with G-proteins. Required to coordinate the cytoskeletons of epidermal cells to produce a parallel array of cuticular hairs and bristles.</text>
</comment>
<protein>
    <recommendedName>
        <fullName evidence="16">Frizzled</fullName>
    </recommendedName>
    <alternativeName>
        <fullName evidence="17">Frizzled-1</fullName>
    </alternativeName>
</protein>
<keyword evidence="14" id="KW-0807">Transducer</keyword>
<proteinExistence type="inferred from homology"/>
<evidence type="ECO:0000313" key="24">
    <source>
        <dbReference type="Proteomes" id="UP000504634"/>
    </source>
</evidence>
<dbReference type="InterPro" id="IPR036790">
    <property type="entry name" value="Frizzled_dom_sf"/>
</dbReference>
<evidence type="ECO:0000256" key="12">
    <source>
        <dbReference type="ARBA" id="ARBA00023170"/>
    </source>
</evidence>
<dbReference type="PROSITE" id="PS50261">
    <property type="entry name" value="G_PROTEIN_RECEP_F2_4"/>
    <property type="match status" value="1"/>
</dbReference>
<evidence type="ECO:0000256" key="20">
    <source>
        <dbReference type="SAM" id="Phobius"/>
    </source>
</evidence>
<dbReference type="GO" id="GO:0004930">
    <property type="term" value="F:G protein-coupled receptor activity"/>
    <property type="evidence" value="ECO:0007669"/>
    <property type="project" value="UniProtKB-KW"/>
</dbReference>
<dbReference type="CDD" id="cd15248">
    <property type="entry name" value="7tmF_FZD1_insect"/>
    <property type="match status" value="1"/>
</dbReference>
<evidence type="ECO:0000256" key="10">
    <source>
        <dbReference type="ARBA" id="ARBA00023136"/>
    </source>
</evidence>
<keyword evidence="5" id="KW-0879">Wnt signaling pathway</keyword>
<dbReference type="GO" id="GO:0005886">
    <property type="term" value="C:plasma membrane"/>
    <property type="evidence" value="ECO:0007669"/>
    <property type="project" value="UniProtKB-SubCell"/>
</dbReference>
<dbReference type="FunFam" id="1.20.1070.10:FF:000350">
    <property type="entry name" value="Frizzled"/>
    <property type="match status" value="1"/>
</dbReference>
<evidence type="ECO:0000256" key="3">
    <source>
        <dbReference type="ARBA" id="ARBA00022473"/>
    </source>
</evidence>
<keyword evidence="3" id="KW-0217">Developmental protein</keyword>
<dbReference type="GO" id="GO:0060070">
    <property type="term" value="P:canonical Wnt signaling pathway"/>
    <property type="evidence" value="ECO:0007669"/>
    <property type="project" value="TreeGrafter"/>
</dbReference>
<keyword evidence="13" id="KW-0325">Glycoprotein</keyword>
<feature type="domain" description="G-protein coupled receptors family 2 profile 2" evidence="23">
    <location>
        <begin position="269"/>
        <end position="583"/>
    </location>
</feature>
<dbReference type="Proteomes" id="UP000504634">
    <property type="component" value="Unplaced"/>
</dbReference>
<feature type="region of interest" description="Disordered" evidence="19">
    <location>
        <begin position="193"/>
        <end position="212"/>
    </location>
</feature>
<dbReference type="SMART" id="SM01330">
    <property type="entry name" value="Frizzled"/>
    <property type="match status" value="1"/>
</dbReference>
<feature type="compositionally biased region" description="Low complexity" evidence="19">
    <location>
        <begin position="194"/>
        <end position="206"/>
    </location>
</feature>
<dbReference type="GO" id="GO:0035567">
    <property type="term" value="P:non-canonical Wnt signaling pathway"/>
    <property type="evidence" value="ECO:0007669"/>
    <property type="project" value="TreeGrafter"/>
</dbReference>
<name>A0A6J2UAW0_DROLE</name>
<evidence type="ECO:0000256" key="4">
    <source>
        <dbReference type="ARBA" id="ARBA00022475"/>
    </source>
</evidence>
<dbReference type="PRINTS" id="PR00489">
    <property type="entry name" value="FRIZZLED"/>
</dbReference>
<keyword evidence="4" id="KW-1003">Cell membrane</keyword>
<dbReference type="InterPro" id="IPR017981">
    <property type="entry name" value="GPCR_2-like_7TM"/>
</dbReference>
<dbReference type="Gene3D" id="1.10.2000.10">
    <property type="entry name" value="Frizzled cysteine-rich domain"/>
    <property type="match status" value="1"/>
</dbReference>
<gene>
    <name evidence="25" type="primary">LOC115632575</name>
</gene>
<dbReference type="GO" id="GO:0007163">
    <property type="term" value="P:establishment or maintenance of cell polarity"/>
    <property type="evidence" value="ECO:0007669"/>
    <property type="project" value="UniProtKB-ARBA"/>
</dbReference>
<comment type="similarity">
    <text evidence="2">Belongs to the G-protein coupled receptor Fz/Smo family.</text>
</comment>
<dbReference type="PANTHER" id="PTHR11309">
    <property type="entry name" value="FRIZZLED"/>
    <property type="match status" value="1"/>
</dbReference>
<feature type="chain" id="PRO_5026712731" description="Frizzled" evidence="21">
    <location>
        <begin position="33"/>
        <end position="604"/>
    </location>
</feature>
<comment type="subcellular location">
    <subcellularLocation>
        <location evidence="1">Cell membrane</location>
        <topology evidence="1">Multi-pass membrane protein</topology>
    </subcellularLocation>
</comment>
<evidence type="ECO:0000256" key="17">
    <source>
        <dbReference type="ARBA" id="ARBA00075218"/>
    </source>
</evidence>
<dbReference type="InterPro" id="IPR020067">
    <property type="entry name" value="Frizzled_dom"/>
</dbReference>
<evidence type="ECO:0000256" key="21">
    <source>
        <dbReference type="SAM" id="SignalP"/>
    </source>
</evidence>
<evidence type="ECO:0000256" key="5">
    <source>
        <dbReference type="ARBA" id="ARBA00022687"/>
    </source>
</evidence>
<evidence type="ECO:0000256" key="11">
    <source>
        <dbReference type="ARBA" id="ARBA00023157"/>
    </source>
</evidence>
<dbReference type="Pfam" id="PF01392">
    <property type="entry name" value="Fz"/>
    <property type="match status" value="1"/>
</dbReference>
<evidence type="ECO:0000256" key="15">
    <source>
        <dbReference type="ARBA" id="ARBA00053059"/>
    </source>
</evidence>
<dbReference type="FunFam" id="1.10.2000.10:FF:000016">
    <property type="entry name" value="Frizzled"/>
    <property type="match status" value="1"/>
</dbReference>
<evidence type="ECO:0000256" key="13">
    <source>
        <dbReference type="ARBA" id="ARBA00023180"/>
    </source>
</evidence>
<evidence type="ECO:0000256" key="18">
    <source>
        <dbReference type="PROSITE-ProRule" id="PRU00090"/>
    </source>
</evidence>
<evidence type="ECO:0000256" key="2">
    <source>
        <dbReference type="ARBA" id="ARBA00008077"/>
    </source>
</evidence>
<dbReference type="OrthoDB" id="10053709at2759"/>
<organism evidence="24 25">
    <name type="scientific">Drosophila lebanonensis</name>
    <name type="common">Fruit fly</name>
    <name type="synonym">Scaptodrosophila lebanonensis</name>
    <dbReference type="NCBI Taxonomy" id="7225"/>
    <lineage>
        <taxon>Eukaryota</taxon>
        <taxon>Metazoa</taxon>
        <taxon>Ecdysozoa</taxon>
        <taxon>Arthropoda</taxon>
        <taxon>Hexapoda</taxon>
        <taxon>Insecta</taxon>
        <taxon>Pterygota</taxon>
        <taxon>Neoptera</taxon>
        <taxon>Endopterygota</taxon>
        <taxon>Diptera</taxon>
        <taxon>Brachycera</taxon>
        <taxon>Muscomorpha</taxon>
        <taxon>Ephydroidea</taxon>
        <taxon>Drosophilidae</taxon>
        <taxon>Scaptodrosophila</taxon>
    </lineage>
</organism>
<feature type="transmembrane region" description="Helical" evidence="20">
    <location>
        <begin position="305"/>
        <end position="325"/>
    </location>
</feature>
<dbReference type="GO" id="GO:0042813">
    <property type="term" value="F:Wnt receptor activity"/>
    <property type="evidence" value="ECO:0007669"/>
    <property type="project" value="TreeGrafter"/>
</dbReference>
<evidence type="ECO:0000313" key="25">
    <source>
        <dbReference type="RefSeq" id="XP_030385656.1"/>
    </source>
</evidence>
<evidence type="ECO:0000256" key="14">
    <source>
        <dbReference type="ARBA" id="ARBA00023224"/>
    </source>
</evidence>
<dbReference type="RefSeq" id="XP_030385656.1">
    <property type="nucleotide sequence ID" value="XM_030529796.1"/>
</dbReference>
<keyword evidence="7 21" id="KW-0732">Signal</keyword>
<keyword evidence="9" id="KW-0297">G-protein coupled receptor</keyword>
<dbReference type="GeneID" id="115632575"/>
<dbReference type="CDD" id="cd07458">
    <property type="entry name" value="CRD_FZ1_like"/>
    <property type="match status" value="1"/>
</dbReference>
<feature type="transmembrane region" description="Helical" evidence="20">
    <location>
        <begin position="554"/>
        <end position="576"/>
    </location>
</feature>
<evidence type="ECO:0000256" key="7">
    <source>
        <dbReference type="ARBA" id="ARBA00022729"/>
    </source>
</evidence>
<evidence type="ECO:0000256" key="6">
    <source>
        <dbReference type="ARBA" id="ARBA00022692"/>
    </source>
</evidence>
<feature type="transmembrane region" description="Helical" evidence="20">
    <location>
        <begin position="365"/>
        <end position="391"/>
    </location>
</feature>
<dbReference type="CTD" id="45307"/>
<dbReference type="SUPFAM" id="SSF63501">
    <property type="entry name" value="Frizzled cysteine-rich domain"/>
    <property type="match status" value="1"/>
</dbReference>
<keyword evidence="24" id="KW-1185">Reference proteome</keyword>
<feature type="transmembrane region" description="Helical" evidence="20">
    <location>
        <begin position="444"/>
        <end position="474"/>
    </location>
</feature>
<dbReference type="PROSITE" id="PS50038">
    <property type="entry name" value="FZ"/>
    <property type="match status" value="1"/>
</dbReference>
<feature type="disulfide bond" evidence="18">
    <location>
        <begin position="79"/>
        <end position="140"/>
    </location>
</feature>
<reference evidence="25" key="1">
    <citation type="submission" date="2025-08" db="UniProtKB">
        <authorList>
            <consortium name="RefSeq"/>
        </authorList>
    </citation>
    <scope>IDENTIFICATION</scope>
    <source>
        <strain evidence="25">11010-0011.00</strain>
        <tissue evidence="25">Whole body</tissue>
    </source>
</reference>
<evidence type="ECO:0000256" key="19">
    <source>
        <dbReference type="SAM" id="MobiDB-lite"/>
    </source>
</evidence>
<feature type="transmembrane region" description="Helical" evidence="20">
    <location>
        <begin position="403"/>
        <end position="424"/>
    </location>
</feature>
<dbReference type="AlphaFoldDB" id="A0A6J2UAW0"/>